<dbReference type="InterPro" id="IPR003594">
    <property type="entry name" value="HATPase_dom"/>
</dbReference>
<dbReference type="InterPro" id="IPR003661">
    <property type="entry name" value="HisK_dim/P_dom"/>
</dbReference>
<keyword evidence="6 10" id="KW-0418">Kinase</keyword>
<protein>
    <recommendedName>
        <fullName evidence="3">histidine kinase</fullName>
        <ecNumber evidence="3">2.7.13.3</ecNumber>
    </recommendedName>
</protein>
<evidence type="ECO:0000256" key="5">
    <source>
        <dbReference type="ARBA" id="ARBA00022679"/>
    </source>
</evidence>
<comment type="subcellular location">
    <subcellularLocation>
        <location evidence="2">Membrane</location>
    </subcellularLocation>
</comment>
<comment type="catalytic activity">
    <reaction evidence="1">
        <text>ATP + protein L-histidine = ADP + protein N-phospho-L-histidine.</text>
        <dbReference type="EC" id="2.7.13.3"/>
    </reaction>
</comment>
<evidence type="ECO:0000313" key="11">
    <source>
        <dbReference type="Proteomes" id="UP000276568"/>
    </source>
</evidence>
<dbReference type="Pfam" id="PF02518">
    <property type="entry name" value="HATPase_c"/>
    <property type="match status" value="1"/>
</dbReference>
<keyword evidence="8" id="KW-0812">Transmembrane</keyword>
<evidence type="ECO:0000256" key="4">
    <source>
        <dbReference type="ARBA" id="ARBA00022553"/>
    </source>
</evidence>
<dbReference type="AlphaFoldDB" id="A0A3N0I2U7"/>
<evidence type="ECO:0000259" key="9">
    <source>
        <dbReference type="PROSITE" id="PS50109"/>
    </source>
</evidence>
<keyword evidence="8" id="KW-1133">Transmembrane helix</keyword>
<keyword evidence="5" id="KW-0808">Transferase</keyword>
<dbReference type="InterPro" id="IPR005467">
    <property type="entry name" value="His_kinase_dom"/>
</dbReference>
<sequence>MIKNLRKRFSMAAILSIFVTFTILMLAINVINYYKIMENADAILTTLKENEGYFPAFGENQNNGHWSKETPFESRYFIATISEDNTITTIDMAKVQAIDITQARRYVKVVSSLNDTRGFYHDYRYIRYKENGNTVLIFLDCTRSLENWRTFLEASCLVATIGLLISSILIVFISGRIMKPVAESYEKQKRFITDAGHEIKTPLATIDADLTVLEMDGISNEWTDDIHVQTKRLADLTNNLIVLSRMQETLKPEILVDLDLSKIVSTVANSFDARAKMENKTFEKDVDSNIYIKGSQKEMEQLISILMDNAFKYSPEEGIVRIALHQKKKTELVVYNTTDHISKKSLSHLFDRFYRTDQSHNSQTGGYGIGLSIAQAIVRSYKGKIEATTEDEKSLKITVEI</sequence>
<dbReference type="SMART" id="SM00387">
    <property type="entry name" value="HATPase_c"/>
    <property type="match status" value="1"/>
</dbReference>
<dbReference type="InterPro" id="IPR050351">
    <property type="entry name" value="BphY/WalK/GraS-like"/>
</dbReference>
<dbReference type="PANTHER" id="PTHR45453">
    <property type="entry name" value="PHOSPHATE REGULON SENSOR PROTEIN PHOR"/>
    <property type="match status" value="1"/>
</dbReference>
<dbReference type="SUPFAM" id="SSF55874">
    <property type="entry name" value="ATPase domain of HSP90 chaperone/DNA topoisomerase II/histidine kinase"/>
    <property type="match status" value="1"/>
</dbReference>
<dbReference type="RefSeq" id="WP_128519503.1">
    <property type="nucleotide sequence ID" value="NZ_RJQC01000001.1"/>
</dbReference>
<dbReference type="PANTHER" id="PTHR45453:SF1">
    <property type="entry name" value="PHOSPHATE REGULON SENSOR PROTEIN PHOR"/>
    <property type="match status" value="1"/>
</dbReference>
<feature type="transmembrane region" description="Helical" evidence="8">
    <location>
        <begin position="12"/>
        <end position="34"/>
    </location>
</feature>
<dbReference type="EMBL" id="RJQC01000001">
    <property type="protein sequence ID" value="RNM31344.1"/>
    <property type="molecule type" value="Genomic_DNA"/>
</dbReference>
<dbReference type="PROSITE" id="PS50109">
    <property type="entry name" value="HIS_KIN"/>
    <property type="match status" value="1"/>
</dbReference>
<proteinExistence type="predicted"/>
<organism evidence="10 11">
    <name type="scientific">Absicoccus porci</name>
    <dbReference type="NCBI Taxonomy" id="2486576"/>
    <lineage>
        <taxon>Bacteria</taxon>
        <taxon>Bacillati</taxon>
        <taxon>Bacillota</taxon>
        <taxon>Erysipelotrichia</taxon>
        <taxon>Erysipelotrichales</taxon>
        <taxon>Erysipelotrichaceae</taxon>
        <taxon>Absicoccus</taxon>
    </lineage>
</organism>
<keyword evidence="8" id="KW-0472">Membrane</keyword>
<dbReference type="InterPro" id="IPR004358">
    <property type="entry name" value="Sig_transdc_His_kin-like_C"/>
</dbReference>
<dbReference type="Proteomes" id="UP000276568">
    <property type="component" value="Unassembled WGS sequence"/>
</dbReference>
<keyword evidence="7" id="KW-0902">Two-component regulatory system</keyword>
<gene>
    <name evidence="10" type="ORF">EDX97_01945</name>
</gene>
<dbReference type="Pfam" id="PF00512">
    <property type="entry name" value="HisKA"/>
    <property type="match status" value="1"/>
</dbReference>
<evidence type="ECO:0000256" key="2">
    <source>
        <dbReference type="ARBA" id="ARBA00004370"/>
    </source>
</evidence>
<dbReference type="GO" id="GO:0004721">
    <property type="term" value="F:phosphoprotein phosphatase activity"/>
    <property type="evidence" value="ECO:0007669"/>
    <property type="project" value="TreeGrafter"/>
</dbReference>
<dbReference type="InterPro" id="IPR036890">
    <property type="entry name" value="HATPase_C_sf"/>
</dbReference>
<dbReference type="Gene3D" id="1.10.287.130">
    <property type="match status" value="1"/>
</dbReference>
<evidence type="ECO:0000256" key="8">
    <source>
        <dbReference type="SAM" id="Phobius"/>
    </source>
</evidence>
<dbReference type="GO" id="GO:0016036">
    <property type="term" value="P:cellular response to phosphate starvation"/>
    <property type="evidence" value="ECO:0007669"/>
    <property type="project" value="TreeGrafter"/>
</dbReference>
<comment type="caution">
    <text evidence="10">The sequence shown here is derived from an EMBL/GenBank/DDBJ whole genome shotgun (WGS) entry which is preliminary data.</text>
</comment>
<name>A0A3N0I2U7_9FIRM</name>
<evidence type="ECO:0000256" key="3">
    <source>
        <dbReference type="ARBA" id="ARBA00012438"/>
    </source>
</evidence>
<dbReference type="Gene3D" id="3.30.565.10">
    <property type="entry name" value="Histidine kinase-like ATPase, C-terminal domain"/>
    <property type="match status" value="1"/>
</dbReference>
<evidence type="ECO:0000256" key="1">
    <source>
        <dbReference type="ARBA" id="ARBA00000085"/>
    </source>
</evidence>
<feature type="domain" description="Histidine kinase" evidence="9">
    <location>
        <begin position="194"/>
        <end position="401"/>
    </location>
</feature>
<dbReference type="SMART" id="SM00388">
    <property type="entry name" value="HisKA"/>
    <property type="match status" value="1"/>
</dbReference>
<keyword evidence="11" id="KW-1185">Reference proteome</keyword>
<dbReference type="GO" id="GO:0005886">
    <property type="term" value="C:plasma membrane"/>
    <property type="evidence" value="ECO:0007669"/>
    <property type="project" value="TreeGrafter"/>
</dbReference>
<dbReference type="PRINTS" id="PR00344">
    <property type="entry name" value="BCTRLSENSOR"/>
</dbReference>
<evidence type="ECO:0000313" key="10">
    <source>
        <dbReference type="EMBL" id="RNM31344.1"/>
    </source>
</evidence>
<dbReference type="OrthoDB" id="9813151at2"/>
<feature type="transmembrane region" description="Helical" evidence="8">
    <location>
        <begin position="151"/>
        <end position="173"/>
    </location>
</feature>
<evidence type="ECO:0000256" key="7">
    <source>
        <dbReference type="ARBA" id="ARBA00023012"/>
    </source>
</evidence>
<dbReference type="CDD" id="cd00082">
    <property type="entry name" value="HisKA"/>
    <property type="match status" value="1"/>
</dbReference>
<reference evidence="10 11" key="1">
    <citation type="submission" date="2018-11" db="EMBL/GenBank/DDBJ databases">
        <title>Clostridium sp. nov., a member of the family Erysipelotrichaceae isolated from pig faeces.</title>
        <authorList>
            <person name="Chang Y.-H."/>
        </authorList>
    </citation>
    <scope>NUCLEOTIDE SEQUENCE [LARGE SCALE GENOMIC DNA]</scope>
    <source>
        <strain evidence="10 11">YH-panp20</strain>
    </source>
</reference>
<dbReference type="GO" id="GO:0000155">
    <property type="term" value="F:phosphorelay sensor kinase activity"/>
    <property type="evidence" value="ECO:0007669"/>
    <property type="project" value="InterPro"/>
</dbReference>
<keyword evidence="4" id="KW-0597">Phosphoprotein</keyword>
<evidence type="ECO:0000256" key="6">
    <source>
        <dbReference type="ARBA" id="ARBA00022777"/>
    </source>
</evidence>
<dbReference type="EC" id="2.7.13.3" evidence="3"/>
<dbReference type="InterPro" id="IPR036097">
    <property type="entry name" value="HisK_dim/P_sf"/>
</dbReference>
<accession>A0A3N0I2U7</accession>
<dbReference type="SUPFAM" id="SSF47384">
    <property type="entry name" value="Homodimeric domain of signal transducing histidine kinase"/>
    <property type="match status" value="1"/>
</dbReference>